<keyword evidence="6 7" id="KW-0472">Membrane</keyword>
<comment type="pathway">
    <text evidence="7">Protein modification; lipoprotein biosynthesis (diacylglyceryl transfer).</text>
</comment>
<keyword evidence="3 7" id="KW-0808">Transferase</keyword>
<gene>
    <name evidence="8" type="primary">lgt_1</name>
    <name evidence="7" type="synonym">lgt</name>
    <name evidence="8" type="ORF">bsdE14_24090</name>
</gene>
<evidence type="ECO:0000256" key="2">
    <source>
        <dbReference type="ARBA" id="ARBA00022475"/>
    </source>
</evidence>
<keyword evidence="9" id="KW-1185">Reference proteome</keyword>
<comment type="function">
    <text evidence="7">Catalyzes the transfer of the diacylglyceryl group from phosphatidylglycerol to the sulfhydryl group of the N-terminal cysteine of a prolipoprotein, the first step in the formation of mature lipoproteins.</text>
</comment>
<keyword evidence="2 7" id="KW-1003">Cell membrane</keyword>
<dbReference type="PANTHER" id="PTHR30589">
    <property type="entry name" value="PROLIPOPROTEIN DIACYLGLYCERYL TRANSFERASE"/>
    <property type="match status" value="1"/>
</dbReference>
<feature type="transmembrane region" description="Helical" evidence="7">
    <location>
        <begin position="13"/>
        <end position="33"/>
    </location>
</feature>
<dbReference type="GO" id="GO:0016740">
    <property type="term" value="F:transferase activity"/>
    <property type="evidence" value="ECO:0007669"/>
    <property type="project" value="UniProtKB-KW"/>
</dbReference>
<feature type="transmembrane region" description="Helical" evidence="7">
    <location>
        <begin position="195"/>
        <end position="212"/>
    </location>
</feature>
<dbReference type="InterPro" id="IPR001640">
    <property type="entry name" value="Lgt"/>
</dbReference>
<feature type="transmembrane region" description="Helical" evidence="7">
    <location>
        <begin position="86"/>
        <end position="102"/>
    </location>
</feature>
<evidence type="ECO:0000256" key="4">
    <source>
        <dbReference type="ARBA" id="ARBA00022692"/>
    </source>
</evidence>
<dbReference type="NCBIfam" id="NF000778">
    <property type="entry name" value="PRK00052.3-4"/>
    <property type="match status" value="1"/>
</dbReference>
<dbReference type="EC" id="2.5.1.145" evidence="7"/>
<accession>A0ABQ5N7D5</accession>
<comment type="subcellular location">
    <subcellularLocation>
        <location evidence="7">Cell membrane</location>
        <topology evidence="7">Multi-pass membrane protein</topology>
    </subcellularLocation>
</comment>
<evidence type="ECO:0000313" key="9">
    <source>
        <dbReference type="Proteomes" id="UP001208567"/>
    </source>
</evidence>
<feature type="transmembrane region" description="Helical" evidence="7">
    <location>
        <begin position="224"/>
        <end position="243"/>
    </location>
</feature>
<dbReference type="Proteomes" id="UP001208567">
    <property type="component" value="Unassembled WGS sequence"/>
</dbReference>
<dbReference type="PANTHER" id="PTHR30589:SF0">
    <property type="entry name" value="PHOSPHATIDYLGLYCEROL--PROLIPOPROTEIN DIACYLGLYCERYL TRANSFERASE"/>
    <property type="match status" value="1"/>
</dbReference>
<organism evidence="8 9">
    <name type="scientific">Clostridium omnivorum</name>
    <dbReference type="NCBI Taxonomy" id="1604902"/>
    <lineage>
        <taxon>Bacteria</taxon>
        <taxon>Bacillati</taxon>
        <taxon>Bacillota</taxon>
        <taxon>Clostridia</taxon>
        <taxon>Eubacteriales</taxon>
        <taxon>Clostridiaceae</taxon>
        <taxon>Clostridium</taxon>
    </lineage>
</organism>
<keyword evidence="5 7" id="KW-1133">Transmembrane helix</keyword>
<evidence type="ECO:0000256" key="3">
    <source>
        <dbReference type="ARBA" id="ARBA00022679"/>
    </source>
</evidence>
<evidence type="ECO:0000313" key="8">
    <source>
        <dbReference type="EMBL" id="GLC30999.1"/>
    </source>
</evidence>
<dbReference type="RefSeq" id="WP_264850277.1">
    <property type="nucleotide sequence ID" value="NZ_BRXR01000001.1"/>
</dbReference>
<feature type="transmembrane region" description="Helical" evidence="7">
    <location>
        <begin position="114"/>
        <end position="142"/>
    </location>
</feature>
<feature type="binding site" evidence="7">
    <location>
        <position position="129"/>
    </location>
    <ligand>
        <name>a 1,2-diacyl-sn-glycero-3-phospho-(1'-sn-glycerol)</name>
        <dbReference type="ChEBI" id="CHEBI:64716"/>
    </ligand>
</feature>
<sequence>MKPILFKFFGINIYGYGTMIAIGILAAILLINYRAEKQGYDEDSILNMAIIAIIGGVIGGKLLYIITDIKNIIADPSLLKDFGSGFVIYGSIIGGVIGVYIYSRRKKWRLLKIFDLVIPSVALAQGFGRIGCFLAGCCYGRATTSPFGVKFREGSLAPADACLLPTQIYSSIFDFALAAFLLWYSKKEKSEGRVFSMYLILYSIGRFAVEFLRDDPRGSVGPLSTSQFISIFTFILGIVIFNIHRLKEGHTKKEAMKD</sequence>
<protein>
    <recommendedName>
        <fullName evidence="7">Phosphatidylglycerol--prolipoprotein diacylglyceryl transferase</fullName>
        <ecNumber evidence="7">2.5.1.145</ecNumber>
    </recommendedName>
</protein>
<comment type="catalytic activity">
    <reaction evidence="7">
        <text>L-cysteinyl-[prolipoprotein] + a 1,2-diacyl-sn-glycero-3-phospho-(1'-sn-glycerol) = an S-1,2-diacyl-sn-glyceryl-L-cysteinyl-[prolipoprotein] + sn-glycerol 1-phosphate + H(+)</text>
        <dbReference type="Rhea" id="RHEA:56712"/>
        <dbReference type="Rhea" id="RHEA-COMP:14679"/>
        <dbReference type="Rhea" id="RHEA-COMP:14680"/>
        <dbReference type="ChEBI" id="CHEBI:15378"/>
        <dbReference type="ChEBI" id="CHEBI:29950"/>
        <dbReference type="ChEBI" id="CHEBI:57685"/>
        <dbReference type="ChEBI" id="CHEBI:64716"/>
        <dbReference type="ChEBI" id="CHEBI:140658"/>
        <dbReference type="EC" id="2.5.1.145"/>
    </reaction>
</comment>
<evidence type="ECO:0000256" key="7">
    <source>
        <dbReference type="HAMAP-Rule" id="MF_01147"/>
    </source>
</evidence>
<dbReference type="EMBL" id="BRXR01000001">
    <property type="protein sequence ID" value="GLC30999.1"/>
    <property type="molecule type" value="Genomic_DNA"/>
</dbReference>
<dbReference type="Pfam" id="PF01790">
    <property type="entry name" value="LGT"/>
    <property type="match status" value="1"/>
</dbReference>
<evidence type="ECO:0000256" key="5">
    <source>
        <dbReference type="ARBA" id="ARBA00022989"/>
    </source>
</evidence>
<proteinExistence type="inferred from homology"/>
<feature type="transmembrane region" description="Helical" evidence="7">
    <location>
        <begin position="45"/>
        <end position="66"/>
    </location>
</feature>
<dbReference type="HAMAP" id="MF_01147">
    <property type="entry name" value="Lgt"/>
    <property type="match status" value="1"/>
</dbReference>
<comment type="similarity">
    <text evidence="1 7">Belongs to the Lgt family.</text>
</comment>
<evidence type="ECO:0000256" key="1">
    <source>
        <dbReference type="ARBA" id="ARBA00007150"/>
    </source>
</evidence>
<dbReference type="NCBIfam" id="TIGR00544">
    <property type="entry name" value="lgt"/>
    <property type="match status" value="1"/>
</dbReference>
<keyword evidence="4 7" id="KW-0812">Transmembrane</keyword>
<feature type="transmembrane region" description="Helical" evidence="7">
    <location>
        <begin position="162"/>
        <end position="183"/>
    </location>
</feature>
<comment type="caution">
    <text evidence="8">The sequence shown here is derived from an EMBL/GenBank/DDBJ whole genome shotgun (WGS) entry which is preliminary data.</text>
</comment>
<name>A0ABQ5N7D5_9CLOT</name>
<reference evidence="8 9" key="1">
    <citation type="journal article" date="2024" name="Int. J. Syst. Evol. Microbiol.">
        <title>Clostridium omnivorum sp. nov., isolated from anoxic soil under the treatment of reductive soil disinfestation.</title>
        <authorList>
            <person name="Ueki A."/>
            <person name="Tonouchi A."/>
            <person name="Kaku N."/>
            <person name="Honma S."/>
            <person name="Ueki K."/>
        </authorList>
    </citation>
    <scope>NUCLEOTIDE SEQUENCE [LARGE SCALE GENOMIC DNA]</scope>
    <source>
        <strain evidence="8 9">E14</strain>
    </source>
</reference>
<evidence type="ECO:0000256" key="6">
    <source>
        <dbReference type="ARBA" id="ARBA00023136"/>
    </source>
</evidence>